<gene>
    <name evidence="2" type="ORF">IZO911_LOCUS7516</name>
    <name evidence="5" type="ORF">KXQ929_LOCUS32406</name>
    <name evidence="4" type="ORF">OKA104_LOCUS1988</name>
    <name evidence="3" type="ORF">VCS650_LOCUS9285</name>
</gene>
<dbReference type="EMBL" id="CAJOBB010003918">
    <property type="protein sequence ID" value="CAF4065452.1"/>
    <property type="molecule type" value="Genomic_DNA"/>
</dbReference>
<evidence type="ECO:0000313" key="6">
    <source>
        <dbReference type="Proteomes" id="UP000663860"/>
    </source>
</evidence>
<organism evidence="2 6">
    <name type="scientific">Adineta steineri</name>
    <dbReference type="NCBI Taxonomy" id="433720"/>
    <lineage>
        <taxon>Eukaryota</taxon>
        <taxon>Metazoa</taxon>
        <taxon>Spiralia</taxon>
        <taxon>Gnathifera</taxon>
        <taxon>Rotifera</taxon>
        <taxon>Eurotatoria</taxon>
        <taxon>Bdelloidea</taxon>
        <taxon>Adinetida</taxon>
        <taxon>Adinetidae</taxon>
        <taxon>Adineta</taxon>
    </lineage>
</organism>
<dbReference type="OrthoDB" id="10015889at2759"/>
<feature type="transmembrane region" description="Helical" evidence="1">
    <location>
        <begin position="110"/>
        <end position="129"/>
    </location>
</feature>
<dbReference type="Proteomes" id="UP000663881">
    <property type="component" value="Unassembled WGS sequence"/>
</dbReference>
<keyword evidence="1" id="KW-1133">Transmembrane helix</keyword>
<proteinExistence type="predicted"/>
<accession>A0A813TAX2</accession>
<comment type="caution">
    <text evidence="2">The sequence shown here is derived from an EMBL/GenBank/DDBJ whole genome shotgun (WGS) entry which is preliminary data.</text>
</comment>
<dbReference type="EMBL" id="CAJNON010000064">
    <property type="protein sequence ID" value="CAF0900652.1"/>
    <property type="molecule type" value="Genomic_DNA"/>
</dbReference>
<name>A0A813TAX2_9BILA</name>
<evidence type="ECO:0000313" key="5">
    <source>
        <dbReference type="EMBL" id="CAF4065452.1"/>
    </source>
</evidence>
<dbReference type="EMBL" id="CAJNOE010000049">
    <property type="protein sequence ID" value="CAF0812002.1"/>
    <property type="molecule type" value="Genomic_DNA"/>
</dbReference>
<evidence type="ECO:0000256" key="1">
    <source>
        <dbReference type="SAM" id="Phobius"/>
    </source>
</evidence>
<keyword evidence="1" id="KW-0812">Transmembrane</keyword>
<evidence type="ECO:0000313" key="3">
    <source>
        <dbReference type="EMBL" id="CAF0900652.1"/>
    </source>
</evidence>
<feature type="transmembrane region" description="Helical" evidence="1">
    <location>
        <begin position="184"/>
        <end position="207"/>
    </location>
</feature>
<dbReference type="Proteomes" id="UP000663868">
    <property type="component" value="Unassembled WGS sequence"/>
</dbReference>
<keyword evidence="1" id="KW-0472">Membrane</keyword>
<dbReference type="Gene3D" id="1.20.140.150">
    <property type="match status" value="1"/>
</dbReference>
<dbReference type="Proteomes" id="UP000663860">
    <property type="component" value="Unassembled WGS sequence"/>
</dbReference>
<dbReference type="EMBL" id="CAJOAY010000052">
    <property type="protein sequence ID" value="CAF3509956.1"/>
    <property type="molecule type" value="Genomic_DNA"/>
</dbReference>
<evidence type="ECO:0000313" key="2">
    <source>
        <dbReference type="EMBL" id="CAF0812002.1"/>
    </source>
</evidence>
<reference evidence="2" key="1">
    <citation type="submission" date="2021-02" db="EMBL/GenBank/DDBJ databases">
        <authorList>
            <person name="Nowell W R."/>
        </authorList>
    </citation>
    <scope>NUCLEOTIDE SEQUENCE</scope>
</reference>
<dbReference type="Proteomes" id="UP000663891">
    <property type="component" value="Unassembled WGS sequence"/>
</dbReference>
<dbReference type="AlphaFoldDB" id="A0A813TAX2"/>
<feature type="transmembrane region" description="Helical" evidence="1">
    <location>
        <begin position="150"/>
        <end position="172"/>
    </location>
</feature>
<evidence type="ECO:0000313" key="4">
    <source>
        <dbReference type="EMBL" id="CAF3509956.1"/>
    </source>
</evidence>
<sequence>MSCLLFFNFILLFLSISLFVLGISTSRWLVLIDDDNINNITSERSNGIITSCQRLYRQNNLDQYSYVYNITSSSRMNYNIYDDAYVCFNRLFKWHNESINGPDLLEYQKVIIGVSFSCIFIGVIALLFTQTINTHGSFHNIRFSKCMIDCLLITTILTVVLALITLALFLGFERLQTITVYGYSFWSFVAGTCCVFVSCILTAVYRIDVEFEFRRYRHESVATLC</sequence>
<protein>
    <submittedName>
        <fullName evidence="2">Uncharacterized protein</fullName>
    </submittedName>
</protein>